<dbReference type="InterPro" id="IPR013761">
    <property type="entry name" value="SAM/pointed_sf"/>
</dbReference>
<proteinExistence type="predicted"/>
<protein>
    <submittedName>
        <fullName evidence="2">Uncharacterized protein</fullName>
    </submittedName>
</protein>
<name>A0A7S2TRX4_9EUKA</name>
<organism evidence="2">
    <name type="scientific">Lotharella oceanica</name>
    <dbReference type="NCBI Taxonomy" id="641309"/>
    <lineage>
        <taxon>Eukaryota</taxon>
        <taxon>Sar</taxon>
        <taxon>Rhizaria</taxon>
        <taxon>Cercozoa</taxon>
        <taxon>Chlorarachniophyceae</taxon>
        <taxon>Lotharella</taxon>
    </lineage>
</organism>
<dbReference type="AlphaFoldDB" id="A0A7S2TRX4"/>
<dbReference type="EMBL" id="HBHP01015871">
    <property type="protein sequence ID" value="CAD9763802.1"/>
    <property type="molecule type" value="Transcribed_RNA"/>
</dbReference>
<evidence type="ECO:0000313" key="2">
    <source>
        <dbReference type="EMBL" id="CAD9763798.1"/>
    </source>
</evidence>
<evidence type="ECO:0000256" key="1">
    <source>
        <dbReference type="SAM" id="MobiDB-lite"/>
    </source>
</evidence>
<dbReference type="EMBL" id="HBHP01015869">
    <property type="protein sequence ID" value="CAD9763798.1"/>
    <property type="molecule type" value="Transcribed_RNA"/>
</dbReference>
<reference evidence="2" key="1">
    <citation type="submission" date="2021-01" db="EMBL/GenBank/DDBJ databases">
        <authorList>
            <person name="Corre E."/>
            <person name="Pelletier E."/>
            <person name="Niang G."/>
            <person name="Scheremetjew M."/>
            <person name="Finn R."/>
            <person name="Kale V."/>
            <person name="Holt S."/>
            <person name="Cochrane G."/>
            <person name="Meng A."/>
            <person name="Brown T."/>
            <person name="Cohen L."/>
        </authorList>
    </citation>
    <scope>NUCLEOTIDE SEQUENCE</scope>
    <source>
        <strain evidence="2">CCMP622</strain>
    </source>
</reference>
<evidence type="ECO:0000313" key="3">
    <source>
        <dbReference type="EMBL" id="CAD9763802.1"/>
    </source>
</evidence>
<dbReference type="Gene3D" id="1.10.150.50">
    <property type="entry name" value="Transcription Factor, Ets-1"/>
    <property type="match status" value="1"/>
</dbReference>
<gene>
    <name evidence="2" type="ORF">LSP00402_LOCUS9847</name>
    <name evidence="3" type="ORF">LSP00402_LOCUS9849</name>
</gene>
<feature type="region of interest" description="Disordered" evidence="1">
    <location>
        <begin position="70"/>
        <end position="108"/>
    </location>
</feature>
<sequence length="135" mass="14575">MSEENGLKAILSSAKLEGLESTLAKSKIYNLQFLLSASNEQLSAMGSKLQMKPGHTMRLRNAIKAYQEAAAKKNKAKASSTSPGTSAKDSKSVGSSSGGFKFEDPPGTMDLSLRWWGKAERASSSLNLRRRCQDC</sequence>
<accession>A0A7S2TRX4</accession>